<protein>
    <recommendedName>
        <fullName evidence="3">RNA-directed RNA polymerase L</fullName>
        <ecNumber evidence="2">2.1.1.72</ecNumber>
    </recommendedName>
    <alternativeName>
        <fullName evidence="7">Large structural protein</fullName>
    </alternativeName>
</protein>
<evidence type="ECO:0000313" key="10">
    <source>
        <dbReference type="EMBL" id="ALF01998.1"/>
    </source>
</evidence>
<dbReference type="KEGG" id="vg:26628068"/>
<dbReference type="Gene3D" id="1.10.1020.10">
    <property type="entry name" value="Adenine-specific Methyltransferase, Domain 2"/>
    <property type="match status" value="1"/>
</dbReference>
<dbReference type="Gene3D" id="3.40.50.150">
    <property type="entry name" value="Vaccinia Virus protein VP39"/>
    <property type="match status" value="2"/>
</dbReference>
<evidence type="ECO:0000256" key="7">
    <source>
        <dbReference type="ARBA" id="ARBA00030285"/>
    </source>
</evidence>
<gene>
    <name evidence="10" type="ORF">EFm5_29</name>
</gene>
<comment type="similarity">
    <text evidence="1">Belongs to the N(4)/N(6)-methyltransferase family.</text>
</comment>
<dbReference type="PROSITE" id="PS51354">
    <property type="entry name" value="GLUTAREDOXIN_2"/>
    <property type="match status" value="1"/>
</dbReference>
<keyword evidence="11" id="KW-1185">Reference proteome</keyword>
<dbReference type="SUPFAM" id="SSF53335">
    <property type="entry name" value="S-adenosyl-L-methionine-dependent methyltransferases"/>
    <property type="match status" value="1"/>
</dbReference>
<dbReference type="SUPFAM" id="SSF52833">
    <property type="entry name" value="Thioredoxin-like"/>
    <property type="match status" value="1"/>
</dbReference>
<dbReference type="GeneID" id="26628068"/>
<keyword evidence="4 10" id="KW-0489">Methyltransferase</keyword>
<dbReference type="GO" id="GO:0009307">
    <property type="term" value="P:DNA restriction-modification system"/>
    <property type="evidence" value="ECO:0007669"/>
    <property type="project" value="InterPro"/>
</dbReference>
<name>A0A0M5M1K5_9CAUD</name>
<comment type="catalytic activity">
    <reaction evidence="8">
        <text>a 2'-deoxyadenosine in DNA + S-adenosyl-L-methionine = an N(6)-methyl-2'-deoxyadenosine in DNA + S-adenosyl-L-homocysteine + H(+)</text>
        <dbReference type="Rhea" id="RHEA:15197"/>
        <dbReference type="Rhea" id="RHEA-COMP:12418"/>
        <dbReference type="Rhea" id="RHEA-COMP:12419"/>
        <dbReference type="ChEBI" id="CHEBI:15378"/>
        <dbReference type="ChEBI" id="CHEBI:57856"/>
        <dbReference type="ChEBI" id="CHEBI:59789"/>
        <dbReference type="ChEBI" id="CHEBI:90615"/>
        <dbReference type="ChEBI" id="CHEBI:90616"/>
        <dbReference type="EC" id="2.1.1.72"/>
    </reaction>
</comment>
<dbReference type="Pfam" id="PF02086">
    <property type="entry name" value="MethyltransfD12"/>
    <property type="match status" value="2"/>
</dbReference>
<dbReference type="GO" id="GO:0032259">
    <property type="term" value="P:methylation"/>
    <property type="evidence" value="ECO:0007669"/>
    <property type="project" value="UniProtKB-KW"/>
</dbReference>
<dbReference type="OrthoDB" id="8399at10239"/>
<dbReference type="InterPro" id="IPR023095">
    <property type="entry name" value="Ade_MeTrfase_dom_2"/>
</dbReference>
<evidence type="ECO:0000256" key="1">
    <source>
        <dbReference type="ARBA" id="ARBA00006594"/>
    </source>
</evidence>
<dbReference type="PRINTS" id="PR00505">
    <property type="entry name" value="D12N6MTFRASE"/>
</dbReference>
<dbReference type="Proteomes" id="UP000203130">
    <property type="component" value="Segment"/>
</dbReference>
<organism evidence="10 11">
    <name type="scientific">Enterococcus phage IME-EFm5</name>
    <dbReference type="NCBI Taxonomy" id="1718158"/>
    <lineage>
        <taxon>Viruses</taxon>
        <taxon>Duplodnaviria</taxon>
        <taxon>Heunggongvirae</taxon>
        <taxon>Uroviricota</taxon>
        <taxon>Caudoviricetes</taxon>
        <taxon>Efemquintavirus</taxon>
        <taxon>Efemquintavirus Efm5</taxon>
    </lineage>
</organism>
<dbReference type="GO" id="GO:1904047">
    <property type="term" value="F:S-adenosyl-L-methionine binding"/>
    <property type="evidence" value="ECO:0007669"/>
    <property type="project" value="TreeGrafter"/>
</dbReference>
<evidence type="ECO:0000256" key="3">
    <source>
        <dbReference type="ARBA" id="ARBA00018602"/>
    </source>
</evidence>
<proteinExistence type="inferred from homology"/>
<evidence type="ECO:0000256" key="4">
    <source>
        <dbReference type="ARBA" id="ARBA00022603"/>
    </source>
</evidence>
<dbReference type="GO" id="GO:0043565">
    <property type="term" value="F:sequence-specific DNA binding"/>
    <property type="evidence" value="ECO:0007669"/>
    <property type="project" value="TreeGrafter"/>
</dbReference>
<dbReference type="GO" id="GO:0009007">
    <property type="term" value="F:site-specific DNA-methyltransferase (adenine-specific) activity"/>
    <property type="evidence" value="ECO:0007669"/>
    <property type="project" value="UniProtKB-EC"/>
</dbReference>
<dbReference type="EMBL" id="KT588072">
    <property type="protein sequence ID" value="ALF01998.1"/>
    <property type="molecule type" value="Genomic_DNA"/>
</dbReference>
<dbReference type="InterPro" id="IPR012327">
    <property type="entry name" value="MeTrfase_D12"/>
</dbReference>
<keyword evidence="5" id="KW-0808">Transferase</keyword>
<dbReference type="EC" id="2.1.1.72" evidence="2"/>
<dbReference type="RefSeq" id="YP_009200899.1">
    <property type="nucleotide sequence ID" value="NC_028826.1"/>
</dbReference>
<dbReference type="CDD" id="cd02976">
    <property type="entry name" value="NrdH"/>
    <property type="match status" value="1"/>
</dbReference>
<dbReference type="Gene3D" id="3.40.30.10">
    <property type="entry name" value="Glutaredoxin"/>
    <property type="match status" value="1"/>
</dbReference>
<dbReference type="InterPro" id="IPR036249">
    <property type="entry name" value="Thioredoxin-like_sf"/>
</dbReference>
<dbReference type="InterPro" id="IPR002109">
    <property type="entry name" value="Glutaredoxin"/>
</dbReference>
<evidence type="ECO:0000256" key="6">
    <source>
        <dbReference type="ARBA" id="ARBA00022691"/>
    </source>
</evidence>
<evidence type="ECO:0000313" key="11">
    <source>
        <dbReference type="Proteomes" id="UP000203130"/>
    </source>
</evidence>
<accession>A0A0M5M1K5</accession>
<evidence type="ECO:0000259" key="9">
    <source>
        <dbReference type="Pfam" id="PF00462"/>
    </source>
</evidence>
<evidence type="ECO:0000256" key="2">
    <source>
        <dbReference type="ARBA" id="ARBA00011900"/>
    </source>
</evidence>
<dbReference type="GO" id="GO:0006298">
    <property type="term" value="P:mismatch repair"/>
    <property type="evidence" value="ECO:0007669"/>
    <property type="project" value="TreeGrafter"/>
</dbReference>
<dbReference type="PANTHER" id="PTHR30481">
    <property type="entry name" value="DNA ADENINE METHYLASE"/>
    <property type="match status" value="1"/>
</dbReference>
<evidence type="ECO:0000256" key="5">
    <source>
        <dbReference type="ARBA" id="ARBA00022679"/>
    </source>
</evidence>
<feature type="domain" description="Glutaredoxin" evidence="9">
    <location>
        <begin position="243"/>
        <end position="301"/>
    </location>
</feature>
<sequence>MQYVGSKNRLSKELAPIIQSYITDETVAYIEPFVGGANMIDKIKHHNKIGSDMHKYLIALHKFNKNSSNFLPKTISEEEYNRVKNNKEHYEDWYVGLVGFCGSFGAKYFGGYARRSNGDDVPAQAIRSLKKQSPNIQDITFECKSFLDYNPKEYKNCVFYLDPPYRKTLSYSTGGFPYEEFDDWVIELAKNNTVLISEYEMPEDNFECIWSKEVKVAISGQGDIKNKKRVEKLFKVRGGNEMIKIYTKNNCMPCKMTKNWFKGKGHTFTEVNVDDNLDGLNELLTMNLRTLPVVFKDGEFVSMGFAPNKWEEFK</sequence>
<dbReference type="InterPro" id="IPR029063">
    <property type="entry name" value="SAM-dependent_MTases_sf"/>
</dbReference>
<evidence type="ECO:0000256" key="8">
    <source>
        <dbReference type="ARBA" id="ARBA00047942"/>
    </source>
</evidence>
<reference evidence="10 11" key="1">
    <citation type="submission" date="2015-08" db="EMBL/GenBank/DDBJ databases">
        <title>Complete genome sequence analysis of novel bacteriophage IME-EFm5.</title>
        <authorList>
            <person name="Gong P."/>
            <person name="Han W."/>
            <person name="Gu J."/>
        </authorList>
    </citation>
    <scope>NUCLEOTIDE SEQUENCE [LARGE SCALE GENOMIC DNA]</scope>
</reference>
<dbReference type="PANTHER" id="PTHR30481:SF3">
    <property type="entry name" value="DNA ADENINE METHYLASE"/>
    <property type="match status" value="1"/>
</dbReference>
<keyword evidence="6" id="KW-0949">S-adenosyl-L-methionine</keyword>
<dbReference type="Pfam" id="PF00462">
    <property type="entry name" value="Glutaredoxin"/>
    <property type="match status" value="1"/>
</dbReference>